<gene>
    <name evidence="3" type="ORF">G1H10_04715</name>
</gene>
<accession>A0A6L9S486</accession>
<keyword evidence="2" id="KW-1133">Transmembrane helix</keyword>
<feature type="compositionally biased region" description="Low complexity" evidence="1">
    <location>
        <begin position="249"/>
        <end position="262"/>
    </location>
</feature>
<feature type="transmembrane region" description="Helical" evidence="2">
    <location>
        <begin position="78"/>
        <end position="98"/>
    </location>
</feature>
<feature type="transmembrane region" description="Helical" evidence="2">
    <location>
        <begin position="110"/>
        <end position="129"/>
    </location>
</feature>
<organism evidence="3 4">
    <name type="scientific">Phytoactinopolyspora halotolerans</name>
    <dbReference type="NCBI Taxonomy" id="1981512"/>
    <lineage>
        <taxon>Bacteria</taxon>
        <taxon>Bacillati</taxon>
        <taxon>Actinomycetota</taxon>
        <taxon>Actinomycetes</taxon>
        <taxon>Jiangellales</taxon>
        <taxon>Jiangellaceae</taxon>
        <taxon>Phytoactinopolyspora</taxon>
    </lineage>
</organism>
<dbReference type="RefSeq" id="WP_163733464.1">
    <property type="nucleotide sequence ID" value="NZ_JAAGOA010000003.1"/>
</dbReference>
<proteinExistence type="predicted"/>
<keyword evidence="4" id="KW-1185">Reference proteome</keyword>
<feature type="transmembrane region" description="Helical" evidence="2">
    <location>
        <begin position="164"/>
        <end position="184"/>
    </location>
</feature>
<evidence type="ECO:0000313" key="4">
    <source>
        <dbReference type="Proteomes" id="UP000475214"/>
    </source>
</evidence>
<name>A0A6L9S486_9ACTN</name>
<evidence type="ECO:0000313" key="3">
    <source>
        <dbReference type="EMBL" id="NED99463.1"/>
    </source>
</evidence>
<dbReference type="AlphaFoldDB" id="A0A6L9S486"/>
<feature type="transmembrane region" description="Helical" evidence="2">
    <location>
        <begin position="190"/>
        <end position="210"/>
    </location>
</feature>
<feature type="transmembrane region" description="Helical" evidence="2">
    <location>
        <begin position="55"/>
        <end position="72"/>
    </location>
</feature>
<evidence type="ECO:0000256" key="2">
    <source>
        <dbReference type="SAM" id="Phobius"/>
    </source>
</evidence>
<feature type="region of interest" description="Disordered" evidence="1">
    <location>
        <begin position="231"/>
        <end position="268"/>
    </location>
</feature>
<keyword evidence="2" id="KW-0472">Membrane</keyword>
<dbReference type="EMBL" id="JAAGOA010000003">
    <property type="protein sequence ID" value="NED99463.1"/>
    <property type="molecule type" value="Genomic_DNA"/>
</dbReference>
<reference evidence="3 4" key="1">
    <citation type="submission" date="2020-02" db="EMBL/GenBank/DDBJ databases">
        <authorList>
            <person name="Li X.-J."/>
            <person name="Han X.-M."/>
        </authorList>
    </citation>
    <scope>NUCLEOTIDE SEQUENCE [LARGE SCALE GENOMIC DNA]</scope>
    <source>
        <strain evidence="3 4">CCTCC AB 2017055</strain>
    </source>
</reference>
<protein>
    <submittedName>
        <fullName evidence="3">Uncharacterized protein</fullName>
    </submittedName>
</protein>
<keyword evidence="2" id="KW-0812">Transmembrane</keyword>
<feature type="transmembrane region" description="Helical" evidence="2">
    <location>
        <begin position="278"/>
        <end position="299"/>
    </location>
</feature>
<sequence length="300" mass="29540">MPSSRFSMVTAALAGVLALASASGAWLLAGGIAIVQVVFALGAIRSSGVASARPAAWLGLVVGAGALGWTLVDETSTLTPVAAILGPAVLAAFITQLLRRDGRPRLNAALSLTVVSCVLTVLPVMWLSLRATSEGVHVVGLALLGVGAVGVTEALPISRAVRRVLGVLVASIAAAVLVVAVEGIDDAVPAVSAVVLAAFAGVMAAVAYAIEDRLAGEAGAVPDHVLVTVPERTPATGGGADETATLGDPAAGSPAGSPAGSGEPVTESRVRQEALVPLRIAAPFIAAAPAAYVLGQLLVG</sequence>
<feature type="transmembrane region" description="Helical" evidence="2">
    <location>
        <begin position="135"/>
        <end position="152"/>
    </location>
</feature>
<comment type="caution">
    <text evidence="3">The sequence shown here is derived from an EMBL/GenBank/DDBJ whole genome shotgun (WGS) entry which is preliminary data.</text>
</comment>
<dbReference type="Proteomes" id="UP000475214">
    <property type="component" value="Unassembled WGS sequence"/>
</dbReference>
<evidence type="ECO:0000256" key="1">
    <source>
        <dbReference type="SAM" id="MobiDB-lite"/>
    </source>
</evidence>